<dbReference type="InterPro" id="IPR049304">
    <property type="entry name" value="Gly_rich_dom"/>
</dbReference>
<reference evidence="2" key="1">
    <citation type="journal article" date="2020" name="Nature">
        <title>Giant virus diversity and host interactions through global metagenomics.</title>
        <authorList>
            <person name="Schulz F."/>
            <person name="Roux S."/>
            <person name="Paez-Espino D."/>
            <person name="Jungbluth S."/>
            <person name="Walsh D.A."/>
            <person name="Denef V.J."/>
            <person name="McMahon K.D."/>
            <person name="Konstantinidis K.T."/>
            <person name="Eloe-Fadrosh E.A."/>
            <person name="Kyrpides N.C."/>
            <person name="Woyke T."/>
        </authorList>
    </citation>
    <scope>NUCLEOTIDE SEQUENCE</scope>
    <source>
        <strain evidence="2">GVMAG-M-3300023174-5</strain>
    </source>
</reference>
<feature type="domain" description="Glycine-rich" evidence="1">
    <location>
        <begin position="167"/>
        <end position="405"/>
    </location>
</feature>
<dbReference type="Pfam" id="PF21722">
    <property type="entry name" value="Gly_rich_2"/>
    <property type="match status" value="1"/>
</dbReference>
<dbReference type="AlphaFoldDB" id="A0A6C0DTC5"/>
<sequence>MTSLNLTSTNTSNKWNFWNIVKIHGANGNTMSVSGLASNSVINLGNNIDVSGNLFANNNFKIPVDTTANRPGIVGINNYYLRYNTTSMNLESYNGTAWVNLLTAPESVNSLASLTITGITYTGPFYLTSGGTSSGVPVSGGTTYYSITGDTSFVVNSGTAAQGGSGIIVPNFSGSIFYIIVGGGAAGGAGTPAVCYGGGGGGGGVAAGNTIVTSGTNYFVGVGNGGSSFISTMSGGNGGNSYAFGVTATGGIGGDGISTGFGGSNGFPQRFAGGVFSTYGTDPGQGGAGASGSVVYSTAPNYSASTGTNGYNSTIAYSITNASSGTFTSNYFAGGGGSSGTALFNQIIYGLGGLGGGGRGQLNSSSANQSLMNGVPGLGGGGGGKRGDDSFYAGMGGSGVIIVSFNTYF</sequence>
<evidence type="ECO:0000259" key="1">
    <source>
        <dbReference type="Pfam" id="PF21722"/>
    </source>
</evidence>
<protein>
    <recommendedName>
        <fullName evidence="1">Glycine-rich domain-containing protein</fullName>
    </recommendedName>
</protein>
<proteinExistence type="predicted"/>
<accession>A0A6C0DTC5</accession>
<dbReference type="EMBL" id="MN739669">
    <property type="protein sequence ID" value="QHT19854.1"/>
    <property type="molecule type" value="Genomic_DNA"/>
</dbReference>
<name>A0A6C0DTC5_9ZZZZ</name>
<evidence type="ECO:0000313" key="2">
    <source>
        <dbReference type="EMBL" id="QHT19854.1"/>
    </source>
</evidence>
<organism evidence="2">
    <name type="scientific">viral metagenome</name>
    <dbReference type="NCBI Taxonomy" id="1070528"/>
    <lineage>
        <taxon>unclassified sequences</taxon>
        <taxon>metagenomes</taxon>
        <taxon>organismal metagenomes</taxon>
    </lineage>
</organism>